<dbReference type="EMBL" id="JAOYFB010000004">
    <property type="protein sequence ID" value="KAK4014738.1"/>
    <property type="molecule type" value="Genomic_DNA"/>
</dbReference>
<evidence type="ECO:0000256" key="9">
    <source>
        <dbReference type="RuleBase" id="RU364020"/>
    </source>
</evidence>
<keyword evidence="9" id="KW-0735">Signal-anchor</keyword>
<evidence type="ECO:0000256" key="1">
    <source>
        <dbReference type="ARBA" id="ARBA00004323"/>
    </source>
</evidence>
<name>A0ABQ9ZPL8_9CRUS</name>
<reference evidence="10 11" key="1">
    <citation type="journal article" date="2023" name="Nucleic Acids Res.">
        <title>The hologenome of Daphnia magna reveals possible DNA methylation and microbiome-mediated evolution of the host genome.</title>
        <authorList>
            <person name="Chaturvedi A."/>
            <person name="Li X."/>
            <person name="Dhandapani V."/>
            <person name="Marshall H."/>
            <person name="Kissane S."/>
            <person name="Cuenca-Cambronero M."/>
            <person name="Asole G."/>
            <person name="Calvet F."/>
            <person name="Ruiz-Romero M."/>
            <person name="Marangio P."/>
            <person name="Guigo R."/>
            <person name="Rago D."/>
            <person name="Mirbahai L."/>
            <person name="Eastwood N."/>
            <person name="Colbourne J.K."/>
            <person name="Zhou J."/>
            <person name="Mallon E."/>
            <person name="Orsini L."/>
        </authorList>
    </citation>
    <scope>NUCLEOTIDE SEQUENCE [LARGE SCALE GENOMIC DNA]</scope>
    <source>
        <strain evidence="10">LRV0_1</strain>
    </source>
</reference>
<dbReference type="Pfam" id="PF03567">
    <property type="entry name" value="Sulfotransfer_2"/>
    <property type="match status" value="1"/>
</dbReference>
<organism evidence="10 11">
    <name type="scientific">Daphnia magna</name>
    <dbReference type="NCBI Taxonomy" id="35525"/>
    <lineage>
        <taxon>Eukaryota</taxon>
        <taxon>Metazoa</taxon>
        <taxon>Ecdysozoa</taxon>
        <taxon>Arthropoda</taxon>
        <taxon>Crustacea</taxon>
        <taxon>Branchiopoda</taxon>
        <taxon>Diplostraca</taxon>
        <taxon>Cladocera</taxon>
        <taxon>Anomopoda</taxon>
        <taxon>Daphniidae</taxon>
        <taxon>Daphnia</taxon>
    </lineage>
</organism>
<dbReference type="InterPro" id="IPR018011">
    <property type="entry name" value="Carb_sulfotrans_8-10"/>
</dbReference>
<evidence type="ECO:0000256" key="5">
    <source>
        <dbReference type="ARBA" id="ARBA00022989"/>
    </source>
</evidence>
<feature type="transmembrane region" description="Helical" evidence="9">
    <location>
        <begin position="12"/>
        <end position="31"/>
    </location>
</feature>
<accession>A0ABQ9ZPL8</accession>
<evidence type="ECO:0000256" key="8">
    <source>
        <dbReference type="ARBA" id="ARBA00023180"/>
    </source>
</evidence>
<dbReference type="PANTHER" id="PTHR12137:SF54">
    <property type="entry name" value="CARBOHYDRATE SULFOTRANSFERASE"/>
    <property type="match status" value="1"/>
</dbReference>
<evidence type="ECO:0000313" key="11">
    <source>
        <dbReference type="Proteomes" id="UP001234178"/>
    </source>
</evidence>
<dbReference type="PANTHER" id="PTHR12137">
    <property type="entry name" value="CARBOHYDRATE SULFOTRANSFERASE"/>
    <property type="match status" value="1"/>
</dbReference>
<evidence type="ECO:0000256" key="6">
    <source>
        <dbReference type="ARBA" id="ARBA00023034"/>
    </source>
</evidence>
<dbReference type="EC" id="2.8.2.-" evidence="9"/>
<keyword evidence="4 9" id="KW-0812">Transmembrane</keyword>
<comment type="caution">
    <text evidence="10">The sequence shown here is derived from an EMBL/GenBank/DDBJ whole genome shotgun (WGS) entry which is preliminary data.</text>
</comment>
<protein>
    <recommendedName>
        <fullName evidence="9">Carbohydrate sulfotransferase</fullName>
        <ecNumber evidence="9">2.8.2.-</ecNumber>
    </recommendedName>
</protein>
<keyword evidence="7 9" id="KW-0472">Membrane</keyword>
<dbReference type="Proteomes" id="UP001234178">
    <property type="component" value="Unassembled WGS sequence"/>
</dbReference>
<keyword evidence="3 9" id="KW-0808">Transferase</keyword>
<proteinExistence type="inferred from homology"/>
<evidence type="ECO:0000256" key="3">
    <source>
        <dbReference type="ARBA" id="ARBA00022679"/>
    </source>
</evidence>
<evidence type="ECO:0000313" key="10">
    <source>
        <dbReference type="EMBL" id="KAK4014738.1"/>
    </source>
</evidence>
<keyword evidence="5 9" id="KW-1133">Transmembrane helix</keyword>
<keyword evidence="8 9" id="KW-0325">Glycoprotein</keyword>
<comment type="subcellular location">
    <subcellularLocation>
        <location evidence="1 9">Golgi apparatus membrane</location>
        <topology evidence="1 9">Single-pass type II membrane protein</topology>
    </subcellularLocation>
</comment>
<evidence type="ECO:0000256" key="2">
    <source>
        <dbReference type="ARBA" id="ARBA00006339"/>
    </source>
</evidence>
<keyword evidence="11" id="KW-1185">Reference proteome</keyword>
<keyword evidence="9" id="KW-0119">Carbohydrate metabolism</keyword>
<dbReference type="InterPro" id="IPR005331">
    <property type="entry name" value="Sulfotransferase"/>
</dbReference>
<evidence type="ECO:0000256" key="7">
    <source>
        <dbReference type="ARBA" id="ARBA00023136"/>
    </source>
</evidence>
<sequence>MFGLNRNRCARQIFFSVVVCTVYLMVLSNHLNLNALPKNLPTVAMMEKIQLERKNLLKQKCSELKLKSKTSPRPVRFKIEDRHRVMYCEIPKFNKGKFDIADLLSIPRLKVHEKNEMRKLAVVEPTAFVKEGVGNYTKFIFVRHPFGRLVSAYESKFGSTVIDDRYQRGVGTNIIRKYRQNPTAISLEKGDDVTFVEFVNFVIDKWKLPKERMDAHWLSVIELCFPCSIEYDFIGKVETLEQDVSFLLQKLNETDLIPSFQEKQKAPNTTQSVWRQTMKQLSQQQMDDLISIYADDFKIFGYSLDNPLQSV</sequence>
<gene>
    <name evidence="10" type="ORF">OUZ56_027248</name>
</gene>
<evidence type="ECO:0000256" key="4">
    <source>
        <dbReference type="ARBA" id="ARBA00022692"/>
    </source>
</evidence>
<comment type="similarity">
    <text evidence="2 9">Belongs to the sulfotransferase 2 family.</text>
</comment>
<keyword evidence="6 9" id="KW-0333">Golgi apparatus</keyword>